<protein>
    <submittedName>
        <fullName evidence="1">Uncharacterized protein</fullName>
    </submittedName>
</protein>
<comment type="caution">
    <text evidence="1">The sequence shown here is derived from an EMBL/GenBank/DDBJ whole genome shotgun (WGS) entry which is preliminary data.</text>
</comment>
<sequence>MGASESKLAFRQGIFRLSEERRIPADDPYWTGFWQLPESVEDVFTLFAPVDIRRTRDTAVENLETLLLAITSRLNALRHHPSFPDPELAPPRDALNCIRVLSRLLPFIYEAEHLEEWEERFFWGQRRKKTRQAQLASRILFDESRNEEDQEAQPRDEDYENAKPLAEELLDNLVDLLFFAGFTIPPLPSAKGKVQYSIWRGGIGCHTSMGTSKEFESNRTEILRLLLTLTGQSMYMSSNLLPVKGVKSLTYLVTCPDKKLVLSVLCSLLNTTLKYNPTPWKMPYDHVVWKDSKQILVIYSLQLLLVLLLYPIPEAGSGAPPKNFYRHFFGRLHQPQDFQFLVDGMTRILNQPMQATSSYLPGSQKSVKWAPEMMILFWEALQCNKRFRSFIVDSNRAHDFIIICLFYANEYKTDPTNHGIVKMCVFLLQTLSVEPNFGKNLFKRFEAQDTLPPAIKLPNFRGTYGDFLIISIHTLMTTGKGKLDAVYPALLAILNNIAAYVEHLSAAACSKLLQLFTSMSSPSFLLANETNHTLLASLLKFINTIIEHQYNKNPYLIYTILKSKRRFEELRAFTLDSGQQEMEQQRHRKKASFATSEHSSHASYSQQSEDIQSPTRPLSHVPEEDGTFAVGDDESDEETSQPATPSHFSPSLENSQVPSLASPIDESVPHQLRGLSEKARGKMPAGQAAFSRQNSTTSLSSYSAAPSVLTSSNGFVPTAAWIESWVPELPLHTILTVISAIFPHVQSAALDSSLNPEARTLLSELPSFSEEPHIQAVLSDPSPAQVHLFEWSPLSLGWYESLLWGFIFSGEMVVGSASGSTPGTVGVWNGTAIKLFRVQEAAAQGPTLLAPKGAVDAVGSSIVQRIGNLNLRGHGAASQESQAESEPLRTREV</sequence>
<name>A0ACB8V3N7_9EURO</name>
<evidence type="ECO:0000313" key="1">
    <source>
        <dbReference type="EMBL" id="KAI2392109.1"/>
    </source>
</evidence>
<proteinExistence type="predicted"/>
<gene>
    <name evidence="1" type="ORF">LOY88_000765</name>
</gene>
<organism evidence="1">
    <name type="scientific">Ophidiomyces ophidiicola</name>
    <dbReference type="NCBI Taxonomy" id="1387563"/>
    <lineage>
        <taxon>Eukaryota</taxon>
        <taxon>Fungi</taxon>
        <taxon>Dikarya</taxon>
        <taxon>Ascomycota</taxon>
        <taxon>Pezizomycotina</taxon>
        <taxon>Eurotiomycetes</taxon>
        <taxon>Eurotiomycetidae</taxon>
        <taxon>Onygenales</taxon>
        <taxon>Onygenaceae</taxon>
        <taxon>Ophidiomyces</taxon>
    </lineage>
</organism>
<reference evidence="1" key="1">
    <citation type="journal article" date="2022" name="bioRxiv">
        <title>Population genetic analysis of Ophidiomyces ophidiicola, the causative agent of snake fungal disease, indicates recent introductions to the USA.</title>
        <authorList>
            <person name="Ladner J.T."/>
            <person name="Palmer J.M."/>
            <person name="Ettinger C.L."/>
            <person name="Stajich J.E."/>
            <person name="Farrell T.M."/>
            <person name="Glorioso B.M."/>
            <person name="Lawson B."/>
            <person name="Price S.J."/>
            <person name="Stengle A.G."/>
            <person name="Grear D.A."/>
            <person name="Lorch J.M."/>
        </authorList>
    </citation>
    <scope>NUCLEOTIDE SEQUENCE</scope>
    <source>
        <strain evidence="1">NWHC 24266-5</strain>
    </source>
</reference>
<dbReference type="EMBL" id="JALBCA010000008">
    <property type="protein sequence ID" value="KAI2392109.1"/>
    <property type="molecule type" value="Genomic_DNA"/>
</dbReference>
<accession>A0ACB8V3N7</accession>